<dbReference type="SUPFAM" id="SSF56801">
    <property type="entry name" value="Acetyl-CoA synthetase-like"/>
    <property type="match status" value="1"/>
</dbReference>
<organism evidence="1 2">
    <name type="scientific">Paraburkholderia piptadeniae</name>
    <dbReference type="NCBI Taxonomy" id="1701573"/>
    <lineage>
        <taxon>Bacteria</taxon>
        <taxon>Pseudomonadati</taxon>
        <taxon>Pseudomonadota</taxon>
        <taxon>Betaproteobacteria</taxon>
        <taxon>Burkholderiales</taxon>
        <taxon>Burkholderiaceae</taxon>
        <taxon>Paraburkholderia</taxon>
    </lineage>
</organism>
<evidence type="ECO:0000313" key="1">
    <source>
        <dbReference type="EMBL" id="SIT49589.1"/>
    </source>
</evidence>
<evidence type="ECO:0000313" key="2">
    <source>
        <dbReference type="Proteomes" id="UP000195569"/>
    </source>
</evidence>
<sequence>MDQLADIENVACLHPEVATTVCTARHPKWDERPSLLVVRKPDSAPWQRRATHIFR</sequence>
<keyword evidence="2" id="KW-1185">Reference proteome</keyword>
<reference evidence="1" key="1">
    <citation type="submission" date="2016-12" db="EMBL/GenBank/DDBJ databases">
        <authorList>
            <person name="Moulin L."/>
        </authorList>
    </citation>
    <scope>NUCLEOTIDE SEQUENCE [LARGE SCALE GENOMIC DNA]</scope>
    <source>
        <strain evidence="1">STM 7183</strain>
    </source>
</reference>
<dbReference type="EMBL" id="CYGY02000069">
    <property type="protein sequence ID" value="SIT49589.1"/>
    <property type="molecule type" value="Genomic_DNA"/>
</dbReference>
<gene>
    <name evidence="1" type="ORF">BN2476_690026</name>
</gene>
<dbReference type="Proteomes" id="UP000195569">
    <property type="component" value="Unassembled WGS sequence"/>
</dbReference>
<dbReference type="AlphaFoldDB" id="A0A1N7SRR5"/>
<comment type="caution">
    <text evidence="1">The sequence shown here is derived from an EMBL/GenBank/DDBJ whole genome shotgun (WGS) entry which is preliminary data.</text>
</comment>
<protein>
    <submittedName>
        <fullName evidence="1">Uncharacterized protein</fullName>
    </submittedName>
</protein>
<name>A0A1N7SRR5_9BURK</name>
<proteinExistence type="predicted"/>
<accession>A0A1N7SRR5</accession>